<dbReference type="AlphaFoldDB" id="A0A844G397"/>
<reference evidence="1 2" key="1">
    <citation type="submission" date="2019-08" db="EMBL/GenBank/DDBJ databases">
        <title>In-depth cultivation of the pig gut microbiome towards novel bacterial diversity and tailored functional studies.</title>
        <authorList>
            <person name="Wylensek D."/>
            <person name="Hitch T.C.A."/>
            <person name="Clavel T."/>
        </authorList>
    </citation>
    <scope>NUCLEOTIDE SEQUENCE [LARGE SCALE GENOMIC DNA]</scope>
    <source>
        <strain evidence="1 2">BBE-744-WT-12</strain>
    </source>
</reference>
<keyword evidence="2" id="KW-1185">Reference proteome</keyword>
<evidence type="ECO:0000313" key="2">
    <source>
        <dbReference type="Proteomes" id="UP000435649"/>
    </source>
</evidence>
<proteinExistence type="predicted"/>
<sequence length="117" mass="13858">MIQDLSVFIVRNICFNINYATSKQKKQQQFGIFFKNLSSEHESDLKHGGIFYFEIDYNWNKFCFGRERRQLPGRNVQAVPFRFFGPRQSPKKRENNTPPLLDMIRLCGIIFSKTKTT</sequence>
<comment type="caution">
    <text evidence="1">The sequence shown here is derived from an EMBL/GenBank/DDBJ whole genome shotgun (WGS) entry which is preliminary data.</text>
</comment>
<gene>
    <name evidence="1" type="ORF">FYJ85_12390</name>
</gene>
<dbReference type="EMBL" id="VUNS01000013">
    <property type="protein sequence ID" value="MST97836.1"/>
    <property type="molecule type" value="Genomic_DNA"/>
</dbReference>
<evidence type="ECO:0000313" key="1">
    <source>
        <dbReference type="EMBL" id="MST97836.1"/>
    </source>
</evidence>
<dbReference type="RefSeq" id="WP_154418936.1">
    <property type="nucleotide sequence ID" value="NZ_VUNS01000013.1"/>
</dbReference>
<organism evidence="1 2">
    <name type="scientific">Victivallis lenta</name>
    <dbReference type="NCBI Taxonomy" id="2606640"/>
    <lineage>
        <taxon>Bacteria</taxon>
        <taxon>Pseudomonadati</taxon>
        <taxon>Lentisphaerota</taxon>
        <taxon>Lentisphaeria</taxon>
        <taxon>Victivallales</taxon>
        <taxon>Victivallaceae</taxon>
        <taxon>Victivallis</taxon>
    </lineage>
</organism>
<name>A0A844G397_9BACT</name>
<accession>A0A844G397</accession>
<dbReference type="Proteomes" id="UP000435649">
    <property type="component" value="Unassembled WGS sequence"/>
</dbReference>
<protein>
    <submittedName>
        <fullName evidence="1">Uncharacterized protein</fullName>
    </submittedName>
</protein>